<evidence type="ECO:0000313" key="2">
    <source>
        <dbReference type="Proteomes" id="UP000316217"/>
    </source>
</evidence>
<dbReference type="Proteomes" id="UP000316217">
    <property type="component" value="Unassembled WGS sequence"/>
</dbReference>
<organism evidence="1 2">
    <name type="scientific">Candidatus Methanodesulfokora washburnensis</name>
    <dbReference type="NCBI Taxonomy" id="2478471"/>
    <lineage>
        <taxon>Archaea</taxon>
        <taxon>Thermoproteota</taxon>
        <taxon>Candidatus Korarchaeia</taxon>
        <taxon>Candidatus Korarchaeia incertae sedis</taxon>
        <taxon>Candidatus Methanodesulfokora</taxon>
    </lineage>
</organism>
<dbReference type="AlphaFoldDB" id="A0A520KJD7"/>
<evidence type="ECO:0000313" key="1">
    <source>
        <dbReference type="EMBL" id="RZN60737.1"/>
    </source>
</evidence>
<sequence length="121" mass="14304">MSWDWTAYMVYLLCQGKPITDEELREYVRFMWNDQGIILHDSDEEITSHLNFLRRLGYIDYDGKVIVPKEKLEKLASLTCYDPARYKIKLLDTYISGIEESARNFLRKKGRVDMKLPPPPV</sequence>
<comment type="caution">
    <text evidence="1">The sequence shown here is derived from an EMBL/GenBank/DDBJ whole genome shotgun (WGS) entry which is preliminary data.</text>
</comment>
<dbReference type="EMBL" id="RXII01000084">
    <property type="protein sequence ID" value="RZN60737.1"/>
    <property type="molecule type" value="Genomic_DNA"/>
</dbReference>
<gene>
    <name evidence="1" type="ORF">EF810_05430</name>
</gene>
<protein>
    <submittedName>
        <fullName evidence="1">Uncharacterized protein</fullName>
    </submittedName>
</protein>
<accession>A0A520KJD7</accession>
<reference evidence="1 2" key="1">
    <citation type="journal article" date="2019" name="Nat. Microbiol.">
        <title>Wide diversity of methane and short-chain alkane metabolisms in uncultured archaea.</title>
        <authorList>
            <person name="Borrel G."/>
            <person name="Adam P.S."/>
            <person name="McKay L.J."/>
            <person name="Chen L.X."/>
            <person name="Sierra-Garcia I.N."/>
            <person name="Sieber C.M."/>
            <person name="Letourneur Q."/>
            <person name="Ghozlane A."/>
            <person name="Andersen G.L."/>
            <person name="Li W.J."/>
            <person name="Hallam S.J."/>
            <person name="Muyzer G."/>
            <person name="de Oliveira V.M."/>
            <person name="Inskeep W.P."/>
            <person name="Banfield J.F."/>
            <person name="Gribaldo S."/>
        </authorList>
    </citation>
    <scope>NUCLEOTIDE SEQUENCE [LARGE SCALE GENOMIC DNA]</scope>
    <source>
        <strain evidence="1">NM4</strain>
    </source>
</reference>
<name>A0A520KJD7_9CREN</name>
<proteinExistence type="predicted"/>